<reference evidence="7 8" key="1">
    <citation type="submission" date="2020-08" db="EMBL/GenBank/DDBJ databases">
        <title>Genomic Encyclopedia of Type Strains, Phase IV (KMG-IV): sequencing the most valuable type-strain genomes for metagenomic binning, comparative biology and taxonomic classification.</title>
        <authorList>
            <person name="Goeker M."/>
        </authorList>
    </citation>
    <scope>NUCLEOTIDE SEQUENCE [LARGE SCALE GENOMIC DNA]</scope>
    <source>
        <strain evidence="7 8">DSM 27471</strain>
    </source>
</reference>
<comment type="caution">
    <text evidence="7">The sequence shown here is derived from an EMBL/GenBank/DDBJ whole genome shotgun (WGS) entry which is preliminary data.</text>
</comment>
<dbReference type="GO" id="GO:0046872">
    <property type="term" value="F:metal ion binding"/>
    <property type="evidence" value="ECO:0007669"/>
    <property type="project" value="UniProtKB-KW"/>
</dbReference>
<dbReference type="RefSeq" id="WP_183414186.1">
    <property type="nucleotide sequence ID" value="NZ_JACHYB010000002.1"/>
</dbReference>
<evidence type="ECO:0000313" key="8">
    <source>
        <dbReference type="Proteomes" id="UP000544222"/>
    </source>
</evidence>
<dbReference type="Proteomes" id="UP000544222">
    <property type="component" value="Unassembled WGS sequence"/>
</dbReference>
<proteinExistence type="predicted"/>
<dbReference type="GO" id="GO:0051536">
    <property type="term" value="F:iron-sulfur cluster binding"/>
    <property type="evidence" value="ECO:0007669"/>
    <property type="project" value="UniProtKB-KW"/>
</dbReference>
<dbReference type="SFLD" id="SFLDG01067">
    <property type="entry name" value="SPASM/twitch_domain_containing"/>
    <property type="match status" value="1"/>
</dbReference>
<evidence type="ECO:0000256" key="2">
    <source>
        <dbReference type="ARBA" id="ARBA00022691"/>
    </source>
</evidence>
<organism evidence="7 8">
    <name type="scientific">Microbacter margulisiae</name>
    <dbReference type="NCBI Taxonomy" id="1350067"/>
    <lineage>
        <taxon>Bacteria</taxon>
        <taxon>Pseudomonadati</taxon>
        <taxon>Bacteroidota</taxon>
        <taxon>Bacteroidia</taxon>
        <taxon>Bacteroidales</taxon>
        <taxon>Porphyromonadaceae</taxon>
        <taxon>Microbacter</taxon>
    </lineage>
</organism>
<comment type="cofactor">
    <cofactor evidence="1">
        <name>[4Fe-4S] cluster</name>
        <dbReference type="ChEBI" id="CHEBI:49883"/>
    </cofactor>
</comment>
<dbReference type="PANTHER" id="PTHR43524:SF1">
    <property type="entry name" value="RADICAL SAM SUPERFAMILY PROTEIN"/>
    <property type="match status" value="1"/>
</dbReference>
<dbReference type="EMBL" id="JACHYB010000002">
    <property type="protein sequence ID" value="MBB3188445.1"/>
    <property type="molecule type" value="Genomic_DNA"/>
</dbReference>
<evidence type="ECO:0000256" key="5">
    <source>
        <dbReference type="ARBA" id="ARBA00023014"/>
    </source>
</evidence>
<keyword evidence="5" id="KW-0411">Iron-sulfur</keyword>
<name>A0A7W5DTH3_9PORP</name>
<keyword evidence="4" id="KW-0408">Iron</keyword>
<dbReference type="Gene3D" id="3.20.20.70">
    <property type="entry name" value="Aldolase class I"/>
    <property type="match status" value="1"/>
</dbReference>
<dbReference type="InterPro" id="IPR058240">
    <property type="entry name" value="rSAM_sf"/>
</dbReference>
<dbReference type="PANTHER" id="PTHR43524">
    <property type="entry name" value="RADICAL SAM SUPERFAMILY PROTEIN"/>
    <property type="match status" value="1"/>
</dbReference>
<sequence>MGTIKQVIFKEAVNQVIANRTLRSVAVRQLDKYLYNSIMNLGKEQLHQEKLDQFAFASGILHQAKKNLDKRVINPNVVKKMAQVFVGDSYSPDRYATLNTAKETFKEKHGEYPPTFLVLSPGKGCNLHCVGCYASADSAIAEKLDFETARRIVKENHDLFGSRFMTISGGEPFMYKDSGKTLLDIFEEFNDTFFLVYTNGTLINETIAGKLAKLGNVTPAISVEGWEEQTDSRRGKGIYSHILKAMANLRKVGVPFGISVTATSQNFDILMQDDFYDYFFNEEGATYMWQFQLMPIGKGKDVVDLMIQPDQRVKLYEKWSTLLNEKHYPIADFWNSGSLSSGCIAYGRFGGYFYIDWNGNVMPCVFVPYYKDNIKDIYASGKDLGDAIQSKMFRNGRAWQNKYRFDDPEHRGNGLMSCSIRDHYDNFKHHILTPDAKGEDADAEAVLSDPMYEAMMKDFDDELSRLTDKLFEEKYLKSEKNLVSHEVDQ</sequence>
<evidence type="ECO:0000313" key="7">
    <source>
        <dbReference type="EMBL" id="MBB3188445.1"/>
    </source>
</evidence>
<evidence type="ECO:0000256" key="3">
    <source>
        <dbReference type="ARBA" id="ARBA00022723"/>
    </source>
</evidence>
<keyword evidence="8" id="KW-1185">Reference proteome</keyword>
<dbReference type="SUPFAM" id="SSF102114">
    <property type="entry name" value="Radical SAM enzymes"/>
    <property type="match status" value="1"/>
</dbReference>
<dbReference type="PROSITE" id="PS51918">
    <property type="entry name" value="RADICAL_SAM"/>
    <property type="match status" value="1"/>
</dbReference>
<dbReference type="InterPro" id="IPR013785">
    <property type="entry name" value="Aldolase_TIM"/>
</dbReference>
<dbReference type="SFLD" id="SFLDG01386">
    <property type="entry name" value="main_SPASM_domain-containing"/>
    <property type="match status" value="1"/>
</dbReference>
<feature type="domain" description="Radical SAM core" evidence="6">
    <location>
        <begin position="109"/>
        <end position="326"/>
    </location>
</feature>
<evidence type="ECO:0000259" key="6">
    <source>
        <dbReference type="PROSITE" id="PS51918"/>
    </source>
</evidence>
<protein>
    <submittedName>
        <fullName evidence="7">MoaA/NifB/PqqE/SkfB family radical SAM enzyme</fullName>
    </submittedName>
</protein>
<evidence type="ECO:0000256" key="4">
    <source>
        <dbReference type="ARBA" id="ARBA00023004"/>
    </source>
</evidence>
<accession>A0A7W5DTH3</accession>
<evidence type="ECO:0000256" key="1">
    <source>
        <dbReference type="ARBA" id="ARBA00001966"/>
    </source>
</evidence>
<dbReference type="SFLD" id="SFLDS00029">
    <property type="entry name" value="Radical_SAM"/>
    <property type="match status" value="1"/>
</dbReference>
<dbReference type="CDD" id="cd01335">
    <property type="entry name" value="Radical_SAM"/>
    <property type="match status" value="1"/>
</dbReference>
<dbReference type="InterPro" id="IPR007197">
    <property type="entry name" value="rSAM"/>
</dbReference>
<keyword evidence="2" id="KW-0949">S-adenosyl-L-methionine</keyword>
<dbReference type="Pfam" id="PF04055">
    <property type="entry name" value="Radical_SAM"/>
    <property type="match status" value="1"/>
</dbReference>
<gene>
    <name evidence="7" type="ORF">FHX64_002643</name>
</gene>
<dbReference type="AlphaFoldDB" id="A0A7W5DTH3"/>
<dbReference type="GO" id="GO:0003824">
    <property type="term" value="F:catalytic activity"/>
    <property type="evidence" value="ECO:0007669"/>
    <property type="project" value="InterPro"/>
</dbReference>
<keyword evidence="3" id="KW-0479">Metal-binding</keyword>